<dbReference type="Proteomes" id="UP001228049">
    <property type="component" value="Unassembled WGS sequence"/>
</dbReference>
<keyword evidence="3" id="KW-1185">Reference proteome</keyword>
<dbReference type="AlphaFoldDB" id="A0AAD9FEQ4"/>
<dbReference type="EMBL" id="JASDAP010000010">
    <property type="protein sequence ID" value="KAK1896000.1"/>
    <property type="molecule type" value="Genomic_DNA"/>
</dbReference>
<gene>
    <name evidence="2" type="ORF">KUDE01_021448</name>
</gene>
<dbReference type="GO" id="GO:0016874">
    <property type="term" value="F:ligase activity"/>
    <property type="evidence" value="ECO:0007669"/>
    <property type="project" value="UniProtKB-KW"/>
</dbReference>
<accession>A0AAD9FEQ4</accession>
<organism evidence="2 3">
    <name type="scientific">Dissostichus eleginoides</name>
    <name type="common">Patagonian toothfish</name>
    <name type="synonym">Dissostichus amissus</name>
    <dbReference type="NCBI Taxonomy" id="100907"/>
    <lineage>
        <taxon>Eukaryota</taxon>
        <taxon>Metazoa</taxon>
        <taxon>Chordata</taxon>
        <taxon>Craniata</taxon>
        <taxon>Vertebrata</taxon>
        <taxon>Euteleostomi</taxon>
        <taxon>Actinopterygii</taxon>
        <taxon>Neopterygii</taxon>
        <taxon>Teleostei</taxon>
        <taxon>Neoteleostei</taxon>
        <taxon>Acanthomorphata</taxon>
        <taxon>Eupercaria</taxon>
        <taxon>Perciformes</taxon>
        <taxon>Notothenioidei</taxon>
        <taxon>Nototheniidae</taxon>
        <taxon>Dissostichus</taxon>
    </lineage>
</organism>
<keyword evidence="2" id="KW-0436">Ligase</keyword>
<sequence length="199" mass="22202">MMIKDANTYLLPTTPTARIIKIQKIRIKRQTEVLFPPSLKTKIAPLPASKIEAQREEEETQPEEVAAGPSEATTGDASPTAYPSIWKEEQYEQFKQKNEWMYAHNGRLGCTPCHDVKDLGVMASRGVNIAIQWADGKIIPAGQSRDVQLSSLRKEIREHKNSAAHNEAVKILQTANKDILLNMNASSQESVFESTAKTM</sequence>
<evidence type="ECO:0000313" key="3">
    <source>
        <dbReference type="Proteomes" id="UP001228049"/>
    </source>
</evidence>
<evidence type="ECO:0000313" key="2">
    <source>
        <dbReference type="EMBL" id="KAK1896000.1"/>
    </source>
</evidence>
<comment type="caution">
    <text evidence="2">The sequence shown here is derived from an EMBL/GenBank/DDBJ whole genome shotgun (WGS) entry which is preliminary data.</text>
</comment>
<protein>
    <submittedName>
        <fullName evidence="2">E3 SUMO-protein ligase KIAA1586</fullName>
    </submittedName>
</protein>
<reference evidence="2" key="1">
    <citation type="submission" date="2023-04" db="EMBL/GenBank/DDBJ databases">
        <title>Chromosome-level genome of Chaenocephalus aceratus.</title>
        <authorList>
            <person name="Park H."/>
        </authorList>
    </citation>
    <scope>NUCLEOTIDE SEQUENCE</scope>
    <source>
        <strain evidence="2">DE</strain>
        <tissue evidence="2">Muscle</tissue>
    </source>
</reference>
<name>A0AAD9FEQ4_DISEL</name>
<proteinExistence type="predicted"/>
<feature type="region of interest" description="Disordered" evidence="1">
    <location>
        <begin position="53"/>
        <end position="81"/>
    </location>
</feature>
<evidence type="ECO:0000256" key="1">
    <source>
        <dbReference type="SAM" id="MobiDB-lite"/>
    </source>
</evidence>